<dbReference type="PANTHER" id="PTHR10192:SF5">
    <property type="entry name" value="GEPHYRIN"/>
    <property type="match status" value="1"/>
</dbReference>
<evidence type="ECO:0000256" key="1">
    <source>
        <dbReference type="ARBA" id="ARBA00001946"/>
    </source>
</evidence>
<dbReference type="NCBIfam" id="NF045515">
    <property type="entry name" value="Glp_gephyrin"/>
    <property type="match status" value="1"/>
</dbReference>
<comment type="caution">
    <text evidence="13">The sequence shown here is derived from an EMBL/GenBank/DDBJ whole genome shotgun (WGS) entry which is preliminary data.</text>
</comment>
<protein>
    <recommendedName>
        <fullName evidence="11">Molybdopterin molybdenumtransferase</fullName>
        <ecNumber evidence="11">2.10.1.1</ecNumber>
    </recommendedName>
</protein>
<dbReference type="InterPro" id="IPR025877">
    <property type="entry name" value="MobA-like_NTP_Trfase"/>
</dbReference>
<evidence type="ECO:0000256" key="3">
    <source>
        <dbReference type="ARBA" id="ARBA00005046"/>
    </source>
</evidence>
<proteinExistence type="inferred from homology"/>
<keyword evidence="14" id="KW-1185">Reference proteome</keyword>
<dbReference type="GO" id="GO:0005829">
    <property type="term" value="C:cytosol"/>
    <property type="evidence" value="ECO:0007669"/>
    <property type="project" value="TreeGrafter"/>
</dbReference>
<evidence type="ECO:0000256" key="11">
    <source>
        <dbReference type="RuleBase" id="RU365090"/>
    </source>
</evidence>
<dbReference type="Pfam" id="PF12804">
    <property type="entry name" value="NTP_transf_3"/>
    <property type="match status" value="1"/>
</dbReference>
<dbReference type="Pfam" id="PF00994">
    <property type="entry name" value="MoCF_biosynth"/>
    <property type="match status" value="1"/>
</dbReference>
<comment type="function">
    <text evidence="2 11">Catalyzes the insertion of molybdate into adenylated molybdopterin with the concomitant release of AMP.</text>
</comment>
<dbReference type="Gene3D" id="3.90.105.10">
    <property type="entry name" value="Molybdopterin biosynthesis moea protein, domain 2"/>
    <property type="match status" value="1"/>
</dbReference>
<evidence type="ECO:0000256" key="10">
    <source>
        <dbReference type="ARBA" id="ARBA00047317"/>
    </source>
</evidence>
<dbReference type="SUPFAM" id="SSF53448">
    <property type="entry name" value="Nucleotide-diphospho-sugar transferases"/>
    <property type="match status" value="1"/>
</dbReference>
<evidence type="ECO:0000256" key="4">
    <source>
        <dbReference type="ARBA" id="ARBA00010763"/>
    </source>
</evidence>
<evidence type="ECO:0000313" key="13">
    <source>
        <dbReference type="EMBL" id="PUV26398.1"/>
    </source>
</evidence>
<evidence type="ECO:0000256" key="8">
    <source>
        <dbReference type="ARBA" id="ARBA00022842"/>
    </source>
</evidence>
<keyword evidence="8 11" id="KW-0460">Magnesium</keyword>
<dbReference type="SUPFAM" id="SSF63882">
    <property type="entry name" value="MoeA N-terminal region -like"/>
    <property type="match status" value="1"/>
</dbReference>
<comment type="similarity">
    <text evidence="4 11">Belongs to the MoeA family.</text>
</comment>
<accession>A0A363P0C3</accession>
<dbReference type="Gene3D" id="3.40.980.10">
    <property type="entry name" value="MoaB/Mog-like domain"/>
    <property type="match status" value="1"/>
</dbReference>
<keyword evidence="9 11" id="KW-0501">Molybdenum cofactor biosynthesis</keyword>
<dbReference type="GO" id="GO:0046872">
    <property type="term" value="F:metal ion binding"/>
    <property type="evidence" value="ECO:0007669"/>
    <property type="project" value="UniProtKB-UniRule"/>
</dbReference>
<gene>
    <name evidence="13" type="ORF">DCO56_05490</name>
</gene>
<comment type="pathway">
    <text evidence="3 11">Cofactor biosynthesis; molybdopterin biosynthesis.</text>
</comment>
<dbReference type="InterPro" id="IPR038987">
    <property type="entry name" value="MoeA-like"/>
</dbReference>
<keyword evidence="7 11" id="KW-0479">Metal-binding</keyword>
<dbReference type="NCBIfam" id="TIGR00177">
    <property type="entry name" value="molyb_syn"/>
    <property type="match status" value="1"/>
</dbReference>
<dbReference type="InterPro" id="IPR029044">
    <property type="entry name" value="Nucleotide-diphossugar_trans"/>
</dbReference>
<dbReference type="CDD" id="cd04182">
    <property type="entry name" value="GT_2_like_f"/>
    <property type="match status" value="1"/>
</dbReference>
<keyword evidence="5 11" id="KW-0500">Molybdenum</keyword>
<evidence type="ECO:0000313" key="14">
    <source>
        <dbReference type="Proteomes" id="UP000250831"/>
    </source>
</evidence>
<evidence type="ECO:0000256" key="7">
    <source>
        <dbReference type="ARBA" id="ARBA00022723"/>
    </source>
</evidence>
<dbReference type="Gene3D" id="3.90.550.10">
    <property type="entry name" value="Spore Coat Polysaccharide Biosynthesis Protein SpsA, Chain A"/>
    <property type="match status" value="1"/>
</dbReference>
<dbReference type="AlphaFoldDB" id="A0A363P0C3"/>
<comment type="catalytic activity">
    <reaction evidence="10">
        <text>adenylyl-molybdopterin + molybdate = Mo-molybdopterin + AMP + H(+)</text>
        <dbReference type="Rhea" id="RHEA:35047"/>
        <dbReference type="ChEBI" id="CHEBI:15378"/>
        <dbReference type="ChEBI" id="CHEBI:36264"/>
        <dbReference type="ChEBI" id="CHEBI:62727"/>
        <dbReference type="ChEBI" id="CHEBI:71302"/>
        <dbReference type="ChEBI" id="CHEBI:456215"/>
        <dbReference type="EC" id="2.10.1.1"/>
    </reaction>
</comment>
<dbReference type="InterPro" id="IPR001453">
    <property type="entry name" value="MoaB/Mog_dom"/>
</dbReference>
<dbReference type="GO" id="GO:0061599">
    <property type="term" value="F:molybdopterin molybdotransferase activity"/>
    <property type="evidence" value="ECO:0007669"/>
    <property type="project" value="UniProtKB-UniRule"/>
</dbReference>
<dbReference type="FunFam" id="3.40.980.10:FF:000004">
    <property type="entry name" value="Molybdopterin molybdenumtransferase"/>
    <property type="match status" value="1"/>
</dbReference>
<keyword evidence="6 11" id="KW-0808">Transferase</keyword>
<comment type="cofactor">
    <cofactor evidence="1 11">
        <name>Mg(2+)</name>
        <dbReference type="ChEBI" id="CHEBI:18420"/>
    </cofactor>
</comment>
<sequence>MTKQTGIVILAAGNSSRLGLPKQLLEFEGETLLKRISREALAIPDVKVSVVIGAYPDPINTALKESNVSVAINPHWTTGMSTSIVVGLSDLLKHHPNLDRCIISLCDQPFVDRHVFQQLIQLANSTDKGIVATGFSGIWGAPVLFDKKYFEHLMRLEGQQGAKKVAEQFSDDRVIFSYEPAKYDIDTQEDYFNLPHQFISVQQAKDIIHHHLPAPKQIRLPLAEGLGYTLAQTVVAEQSIPAFPQSSMDGYAIRYSDKDRGLPVVDKIPAGTTVEKILTEGQAMRIYTGAPLPRGADTVVMQEKVVLSDANTIRISDETLQLGDNVRPTGSEVLADSIAMLTGTALTPAAIGYLAGIGCRDVLVTAPPRIQLILTGDELKPIGTILGYGEVYESNSYQLKAALQQLGILHVESRHVPDDRSQLRAALENALDEADIVLLVGGVSVGDYDYVVDVAKDCGIKQRFHRIRQKPGKPLFFGTQNEKLVFGLPGNPSSALTCFYLYVAPALERIMQLPERTRSIKTHTTHAYSKKPGLTHFLKARYDGLTVEPLHAQESYRLQSYAQANCLLILEEESNGCAAGDEVFIHLLT</sequence>
<feature type="domain" description="MoaB/Mog" evidence="12">
    <location>
        <begin position="371"/>
        <end position="509"/>
    </location>
</feature>
<dbReference type="SMART" id="SM00852">
    <property type="entry name" value="MoCF_biosynth"/>
    <property type="match status" value="1"/>
</dbReference>
<dbReference type="PANTHER" id="PTHR10192">
    <property type="entry name" value="MOLYBDOPTERIN BIOSYNTHESIS PROTEIN"/>
    <property type="match status" value="1"/>
</dbReference>
<dbReference type="SUPFAM" id="SSF53218">
    <property type="entry name" value="Molybdenum cofactor biosynthesis proteins"/>
    <property type="match status" value="1"/>
</dbReference>
<dbReference type="OrthoDB" id="9804758at2"/>
<dbReference type="InterPro" id="IPR036425">
    <property type="entry name" value="MoaB/Mog-like_dom_sf"/>
</dbReference>
<dbReference type="InterPro" id="IPR036688">
    <property type="entry name" value="MoeA_C_domain_IV_sf"/>
</dbReference>
<dbReference type="GO" id="GO:0006777">
    <property type="term" value="P:Mo-molybdopterin cofactor biosynthetic process"/>
    <property type="evidence" value="ECO:0007669"/>
    <property type="project" value="UniProtKB-UniRule"/>
</dbReference>
<dbReference type="RefSeq" id="WP_108632689.1">
    <property type="nucleotide sequence ID" value="NZ_QCXX01000001.1"/>
</dbReference>
<organism evidence="13 14">
    <name type="scientific">Sphingobacterium athyrii</name>
    <dbReference type="NCBI Taxonomy" id="2152717"/>
    <lineage>
        <taxon>Bacteria</taxon>
        <taxon>Pseudomonadati</taxon>
        <taxon>Bacteroidota</taxon>
        <taxon>Sphingobacteriia</taxon>
        <taxon>Sphingobacteriales</taxon>
        <taxon>Sphingobacteriaceae</taxon>
        <taxon>Sphingobacterium</taxon>
    </lineage>
</organism>
<dbReference type="Proteomes" id="UP000250831">
    <property type="component" value="Unassembled WGS sequence"/>
</dbReference>
<dbReference type="EMBL" id="QCXX01000001">
    <property type="protein sequence ID" value="PUV26398.1"/>
    <property type="molecule type" value="Genomic_DNA"/>
</dbReference>
<dbReference type="SUPFAM" id="SSF63867">
    <property type="entry name" value="MoeA C-terminal domain-like"/>
    <property type="match status" value="1"/>
</dbReference>
<dbReference type="InterPro" id="IPR005111">
    <property type="entry name" value="MoeA_C_domain_IV"/>
</dbReference>
<dbReference type="Pfam" id="PF03454">
    <property type="entry name" value="MoeA_C"/>
    <property type="match status" value="1"/>
</dbReference>
<dbReference type="Pfam" id="PF03453">
    <property type="entry name" value="MoeA_N"/>
    <property type="match status" value="1"/>
</dbReference>
<dbReference type="FunFam" id="2.170.190.11:FF:000001">
    <property type="entry name" value="Molybdopterin molybdenumtransferase"/>
    <property type="match status" value="1"/>
</dbReference>
<dbReference type="Gene3D" id="2.40.340.10">
    <property type="entry name" value="MoeA, C-terminal, domain IV"/>
    <property type="match status" value="1"/>
</dbReference>
<dbReference type="CDD" id="cd00887">
    <property type="entry name" value="MoeA"/>
    <property type="match status" value="1"/>
</dbReference>
<dbReference type="InterPro" id="IPR005110">
    <property type="entry name" value="MoeA_linker/N"/>
</dbReference>
<name>A0A363P0C3_9SPHI</name>
<reference evidence="13 14" key="1">
    <citation type="submission" date="2018-04" db="EMBL/GenBank/DDBJ databases">
        <title>Sphingobacterium sp. M46 Genome.</title>
        <authorList>
            <person name="Cheng J."/>
            <person name="Li Y."/>
        </authorList>
    </citation>
    <scope>NUCLEOTIDE SEQUENCE [LARGE SCALE GENOMIC DNA]</scope>
    <source>
        <strain evidence="13 14">M46</strain>
    </source>
</reference>
<evidence type="ECO:0000256" key="9">
    <source>
        <dbReference type="ARBA" id="ARBA00023150"/>
    </source>
</evidence>
<evidence type="ECO:0000256" key="6">
    <source>
        <dbReference type="ARBA" id="ARBA00022679"/>
    </source>
</evidence>
<dbReference type="UniPathway" id="UPA00344"/>
<evidence type="ECO:0000256" key="2">
    <source>
        <dbReference type="ARBA" id="ARBA00002901"/>
    </source>
</evidence>
<dbReference type="InterPro" id="IPR036135">
    <property type="entry name" value="MoeA_linker/N_sf"/>
</dbReference>
<dbReference type="EC" id="2.10.1.1" evidence="11"/>
<dbReference type="Gene3D" id="2.170.190.11">
    <property type="entry name" value="Molybdopterin biosynthesis moea protein, domain 3"/>
    <property type="match status" value="1"/>
</dbReference>
<evidence type="ECO:0000256" key="5">
    <source>
        <dbReference type="ARBA" id="ARBA00022505"/>
    </source>
</evidence>
<evidence type="ECO:0000259" key="12">
    <source>
        <dbReference type="SMART" id="SM00852"/>
    </source>
</evidence>
<dbReference type="GO" id="GO:0016779">
    <property type="term" value="F:nucleotidyltransferase activity"/>
    <property type="evidence" value="ECO:0007669"/>
    <property type="project" value="UniProtKB-ARBA"/>
</dbReference>